<evidence type="ECO:0000313" key="10">
    <source>
        <dbReference type="Proteomes" id="UP000636800"/>
    </source>
</evidence>
<comment type="caution">
    <text evidence="9">The sequence shown here is derived from an EMBL/GenBank/DDBJ whole genome shotgun (WGS) entry which is preliminary data.</text>
</comment>
<dbReference type="InterPro" id="IPR026992">
    <property type="entry name" value="DIOX_N"/>
</dbReference>
<dbReference type="PANTHER" id="PTHR47990">
    <property type="entry name" value="2-OXOGLUTARATE (2OG) AND FE(II)-DEPENDENT OXYGENASE SUPERFAMILY PROTEIN-RELATED"/>
    <property type="match status" value="1"/>
</dbReference>
<organism evidence="9 10">
    <name type="scientific">Vanilla planifolia</name>
    <name type="common">Vanilla</name>
    <dbReference type="NCBI Taxonomy" id="51239"/>
    <lineage>
        <taxon>Eukaryota</taxon>
        <taxon>Viridiplantae</taxon>
        <taxon>Streptophyta</taxon>
        <taxon>Embryophyta</taxon>
        <taxon>Tracheophyta</taxon>
        <taxon>Spermatophyta</taxon>
        <taxon>Magnoliopsida</taxon>
        <taxon>Liliopsida</taxon>
        <taxon>Asparagales</taxon>
        <taxon>Orchidaceae</taxon>
        <taxon>Vanilloideae</taxon>
        <taxon>Vanilleae</taxon>
        <taxon>Vanilla</taxon>
    </lineage>
</organism>
<dbReference type="EMBL" id="JADCNL010000369">
    <property type="protein sequence ID" value="KAG0448090.1"/>
    <property type="molecule type" value="Genomic_DNA"/>
</dbReference>
<dbReference type="InterPro" id="IPR027443">
    <property type="entry name" value="IPNS-like_sf"/>
</dbReference>
<dbReference type="AlphaFoldDB" id="A0A835U511"/>
<comment type="similarity">
    <text evidence="7">Belongs to the iron/ascorbate-dependent oxidoreductase family.</text>
</comment>
<gene>
    <name evidence="9" type="ORF">HPP92_028007</name>
</gene>
<dbReference type="Pfam" id="PF14226">
    <property type="entry name" value="DIOX_N"/>
    <property type="match status" value="1"/>
</dbReference>
<evidence type="ECO:0000256" key="6">
    <source>
        <dbReference type="ARBA" id="ARBA00050797"/>
    </source>
</evidence>
<dbReference type="GO" id="GO:0046872">
    <property type="term" value="F:metal ion binding"/>
    <property type="evidence" value="ECO:0007669"/>
    <property type="project" value="UniProtKB-KW"/>
</dbReference>
<dbReference type="FunFam" id="2.60.120.330:FF:000003">
    <property type="entry name" value="Gibberellin 20 oxidase 2"/>
    <property type="match status" value="1"/>
</dbReference>
<evidence type="ECO:0000256" key="5">
    <source>
        <dbReference type="ARBA" id="ARBA00050508"/>
    </source>
</evidence>
<accession>A0A835U511</accession>
<keyword evidence="4 7" id="KW-0408">Iron</keyword>
<sequence>MVSCQPNGKYEVFPPPVFDAAVLSRQSEIPVQFVWPEEDKPTPDTHEELHVPLIDLGGFNSDQPEVAAEVVRQVGVACAEHGFFQVVNHGVPYELVSEAQRCMESFFSMPLCEKERAKRKPGESCGYASSFTGRFSSKLPWKETLSFSFSPFSSIVLDYFIGALGEEFRQFGQVYQEYCEAMSGLSLKIMEMLGMSLGIGRAHFRDFFLSNESIMRLNYYPPCQKPELTLGTGPHCDPTSLTILHQDDVGGLQVFTDGRWRTIAPKTNAFVVNIGDTFMALSNARYKSCLHRAVVNRESARKSLAFFLCPKMNKLVKPPGILVDHDHPRAYPDFTWSALLEFTQKHYRADMNTLDAFSRWIQGTAA</sequence>
<feature type="domain" description="Fe2OG dioxygenase" evidence="8">
    <location>
        <begin position="210"/>
        <end position="310"/>
    </location>
</feature>
<comment type="catalytic activity">
    <reaction evidence="6">
        <text>gibberellin A53 + 2 2-oxoglutarate + 3 O2 + H(+) = gibberellin A20 + 2 succinate + 3 CO2 + 2 H2O</text>
        <dbReference type="Rhea" id="RHEA:60796"/>
        <dbReference type="ChEBI" id="CHEBI:15377"/>
        <dbReference type="ChEBI" id="CHEBI:15378"/>
        <dbReference type="ChEBI" id="CHEBI:15379"/>
        <dbReference type="ChEBI" id="CHEBI:16526"/>
        <dbReference type="ChEBI" id="CHEBI:16810"/>
        <dbReference type="ChEBI" id="CHEBI:30031"/>
        <dbReference type="ChEBI" id="CHEBI:58526"/>
        <dbReference type="ChEBI" id="CHEBI:143954"/>
    </reaction>
    <physiologicalReaction direction="left-to-right" evidence="6">
        <dbReference type="Rhea" id="RHEA:60797"/>
    </physiologicalReaction>
</comment>
<reference evidence="9 10" key="1">
    <citation type="journal article" date="2020" name="Nat. Food">
        <title>A phased Vanilla planifolia genome enables genetic improvement of flavour and production.</title>
        <authorList>
            <person name="Hasing T."/>
            <person name="Tang H."/>
            <person name="Brym M."/>
            <person name="Khazi F."/>
            <person name="Huang T."/>
            <person name="Chambers A.H."/>
        </authorList>
    </citation>
    <scope>NUCLEOTIDE SEQUENCE [LARGE SCALE GENOMIC DNA]</scope>
    <source>
        <tissue evidence="9">Leaf</tissue>
    </source>
</reference>
<evidence type="ECO:0000256" key="2">
    <source>
        <dbReference type="ARBA" id="ARBA00022723"/>
    </source>
</evidence>
<dbReference type="Proteomes" id="UP000636800">
    <property type="component" value="Unassembled WGS sequence"/>
</dbReference>
<dbReference type="SUPFAM" id="SSF51197">
    <property type="entry name" value="Clavaminate synthase-like"/>
    <property type="match status" value="1"/>
</dbReference>
<comment type="cofactor">
    <cofactor evidence="1">
        <name>L-ascorbate</name>
        <dbReference type="ChEBI" id="CHEBI:38290"/>
    </cofactor>
</comment>
<dbReference type="GO" id="GO:0009685">
    <property type="term" value="P:gibberellin metabolic process"/>
    <property type="evidence" value="ECO:0007669"/>
    <property type="project" value="UniProtKB-ARBA"/>
</dbReference>
<dbReference type="PROSITE" id="PS51471">
    <property type="entry name" value="FE2OG_OXY"/>
    <property type="match status" value="1"/>
</dbReference>
<evidence type="ECO:0000256" key="3">
    <source>
        <dbReference type="ARBA" id="ARBA00023002"/>
    </source>
</evidence>
<dbReference type="InterPro" id="IPR044861">
    <property type="entry name" value="IPNS-like_FE2OG_OXY"/>
</dbReference>
<dbReference type="InterPro" id="IPR005123">
    <property type="entry name" value="Oxoglu/Fe-dep_dioxygenase_dom"/>
</dbReference>
<evidence type="ECO:0000256" key="1">
    <source>
        <dbReference type="ARBA" id="ARBA00001961"/>
    </source>
</evidence>
<dbReference type="Gene3D" id="2.60.120.330">
    <property type="entry name" value="B-lactam Antibiotic, Isopenicillin N Synthase, Chain"/>
    <property type="match status" value="1"/>
</dbReference>
<protein>
    <recommendedName>
        <fullName evidence="8">Fe2OG dioxygenase domain-containing protein</fullName>
    </recommendedName>
</protein>
<name>A0A835U511_VANPL</name>
<comment type="catalytic activity">
    <reaction evidence="5">
        <text>gibberellin A12 + 2 2-oxoglutarate + 3 O2 + H(+) = gibberellin A9 + 2 succinate + 3 CO2 + 2 H2O</text>
        <dbReference type="Rhea" id="RHEA:60772"/>
        <dbReference type="ChEBI" id="CHEBI:15377"/>
        <dbReference type="ChEBI" id="CHEBI:15378"/>
        <dbReference type="ChEBI" id="CHEBI:15379"/>
        <dbReference type="ChEBI" id="CHEBI:16526"/>
        <dbReference type="ChEBI" id="CHEBI:16810"/>
        <dbReference type="ChEBI" id="CHEBI:30031"/>
        <dbReference type="ChEBI" id="CHEBI:58627"/>
        <dbReference type="ChEBI" id="CHEBI:73255"/>
    </reaction>
    <physiologicalReaction direction="left-to-right" evidence="5">
        <dbReference type="Rhea" id="RHEA:60773"/>
    </physiologicalReaction>
</comment>
<keyword evidence="10" id="KW-1185">Reference proteome</keyword>
<dbReference type="GO" id="GO:0016491">
    <property type="term" value="F:oxidoreductase activity"/>
    <property type="evidence" value="ECO:0007669"/>
    <property type="project" value="UniProtKB-KW"/>
</dbReference>
<dbReference type="Pfam" id="PF03171">
    <property type="entry name" value="2OG-FeII_Oxy"/>
    <property type="match status" value="1"/>
</dbReference>
<evidence type="ECO:0000256" key="7">
    <source>
        <dbReference type="RuleBase" id="RU003682"/>
    </source>
</evidence>
<dbReference type="InterPro" id="IPR050231">
    <property type="entry name" value="Iron_ascorbate_oxido_reductase"/>
</dbReference>
<keyword evidence="3 7" id="KW-0560">Oxidoreductase</keyword>
<proteinExistence type="inferred from homology"/>
<evidence type="ECO:0000313" key="9">
    <source>
        <dbReference type="EMBL" id="KAG0448090.1"/>
    </source>
</evidence>
<keyword evidence="2 7" id="KW-0479">Metal-binding</keyword>
<evidence type="ECO:0000256" key="4">
    <source>
        <dbReference type="ARBA" id="ARBA00023004"/>
    </source>
</evidence>
<evidence type="ECO:0000259" key="8">
    <source>
        <dbReference type="PROSITE" id="PS51471"/>
    </source>
</evidence>